<evidence type="ECO:0000256" key="4">
    <source>
        <dbReference type="ARBA" id="ARBA00023163"/>
    </source>
</evidence>
<organism evidence="6 7">
    <name type="scientific">Pedobacter alpinus</name>
    <dbReference type="NCBI Taxonomy" id="1590643"/>
    <lineage>
        <taxon>Bacteria</taxon>
        <taxon>Pseudomonadati</taxon>
        <taxon>Bacteroidota</taxon>
        <taxon>Sphingobacteriia</taxon>
        <taxon>Sphingobacteriales</taxon>
        <taxon>Sphingobacteriaceae</taxon>
        <taxon>Pedobacter</taxon>
    </lineage>
</organism>
<evidence type="ECO:0000313" key="7">
    <source>
        <dbReference type="Proteomes" id="UP001597546"/>
    </source>
</evidence>
<dbReference type="PROSITE" id="PS50937">
    <property type="entry name" value="HTH_MERR_2"/>
    <property type="match status" value="1"/>
</dbReference>
<keyword evidence="4" id="KW-0804">Transcription</keyword>
<feature type="domain" description="HTH merR-type" evidence="5">
    <location>
        <begin position="3"/>
        <end position="72"/>
    </location>
</feature>
<protein>
    <submittedName>
        <fullName evidence="6">MerR family transcriptional regulator</fullName>
    </submittedName>
</protein>
<dbReference type="Gene3D" id="1.10.1660.10">
    <property type="match status" value="1"/>
</dbReference>
<evidence type="ECO:0000259" key="5">
    <source>
        <dbReference type="PROSITE" id="PS50937"/>
    </source>
</evidence>
<keyword evidence="3" id="KW-0238">DNA-binding</keyword>
<dbReference type="InterPro" id="IPR000551">
    <property type="entry name" value="MerR-type_HTH_dom"/>
</dbReference>
<dbReference type="RefSeq" id="WP_379045281.1">
    <property type="nucleotide sequence ID" value="NZ_JBHSKW010000052.1"/>
</dbReference>
<evidence type="ECO:0000313" key="6">
    <source>
        <dbReference type="EMBL" id="MFD2732177.1"/>
    </source>
</evidence>
<dbReference type="SUPFAM" id="SSF46955">
    <property type="entry name" value="Putative DNA-binding domain"/>
    <property type="match status" value="1"/>
</dbReference>
<dbReference type="Gene3D" id="3.40.50.280">
    <property type="entry name" value="Cobalamin-binding domain"/>
    <property type="match status" value="1"/>
</dbReference>
<dbReference type="Proteomes" id="UP001597546">
    <property type="component" value="Unassembled WGS sequence"/>
</dbReference>
<dbReference type="Pfam" id="PF13411">
    <property type="entry name" value="MerR_1"/>
    <property type="match status" value="1"/>
</dbReference>
<dbReference type="InterPro" id="IPR047057">
    <property type="entry name" value="MerR_fam"/>
</dbReference>
<keyword evidence="1" id="KW-0678">Repressor</keyword>
<gene>
    <name evidence="6" type="ORF">ACFSSE_10730</name>
</gene>
<name>A0ABW5TSA6_9SPHI</name>
<keyword evidence="7" id="KW-1185">Reference proteome</keyword>
<dbReference type="SUPFAM" id="SSF52242">
    <property type="entry name" value="Cobalamin (vitamin B12)-binding domain"/>
    <property type="match status" value="1"/>
</dbReference>
<proteinExistence type="predicted"/>
<dbReference type="InterPro" id="IPR036594">
    <property type="entry name" value="Meth_synthase_dom"/>
</dbReference>
<dbReference type="Pfam" id="PF02607">
    <property type="entry name" value="B12-binding_2"/>
    <property type="match status" value="1"/>
</dbReference>
<dbReference type="EMBL" id="JBHULV010000035">
    <property type="protein sequence ID" value="MFD2732177.1"/>
    <property type="molecule type" value="Genomic_DNA"/>
</dbReference>
<dbReference type="PANTHER" id="PTHR30204">
    <property type="entry name" value="REDOX-CYCLING DRUG-SENSING TRANSCRIPTIONAL ACTIVATOR SOXR"/>
    <property type="match status" value="1"/>
</dbReference>
<reference evidence="7" key="1">
    <citation type="journal article" date="2019" name="Int. J. Syst. Evol. Microbiol.">
        <title>The Global Catalogue of Microorganisms (GCM) 10K type strain sequencing project: providing services to taxonomists for standard genome sequencing and annotation.</title>
        <authorList>
            <consortium name="The Broad Institute Genomics Platform"/>
            <consortium name="The Broad Institute Genome Sequencing Center for Infectious Disease"/>
            <person name="Wu L."/>
            <person name="Ma J."/>
        </authorList>
    </citation>
    <scope>NUCLEOTIDE SEQUENCE [LARGE SCALE GENOMIC DNA]</scope>
    <source>
        <strain evidence="7">KCTC 42456</strain>
    </source>
</reference>
<evidence type="ECO:0000256" key="3">
    <source>
        <dbReference type="ARBA" id="ARBA00023125"/>
    </source>
</evidence>
<dbReference type="SMART" id="SM00422">
    <property type="entry name" value="HTH_MERR"/>
    <property type="match status" value="1"/>
</dbReference>
<dbReference type="InterPro" id="IPR036724">
    <property type="entry name" value="Cobalamin-bd_sf"/>
</dbReference>
<accession>A0ABW5TSA6</accession>
<dbReference type="InterPro" id="IPR003759">
    <property type="entry name" value="Cbl-bd_cap"/>
</dbReference>
<keyword evidence="2" id="KW-0805">Transcription regulation</keyword>
<dbReference type="InterPro" id="IPR009061">
    <property type="entry name" value="DNA-bd_dom_put_sf"/>
</dbReference>
<dbReference type="PANTHER" id="PTHR30204:SF69">
    <property type="entry name" value="MERR-FAMILY TRANSCRIPTIONAL REGULATOR"/>
    <property type="match status" value="1"/>
</dbReference>
<dbReference type="CDD" id="cd01104">
    <property type="entry name" value="HTH_MlrA-CarA"/>
    <property type="match status" value="1"/>
</dbReference>
<evidence type="ECO:0000256" key="2">
    <source>
        <dbReference type="ARBA" id="ARBA00023015"/>
    </source>
</evidence>
<evidence type="ECO:0000256" key="1">
    <source>
        <dbReference type="ARBA" id="ARBA00022491"/>
    </source>
</evidence>
<sequence length="293" mass="33792">MKRFSISDIESLTGIKAHTIRVWEQRYNFFTPKRSETNIRYYSDDDLCTFLNIATLNDNGYKISKISKMSSEEIISLVKELQSNHHDSHIQIQMLSNAMVKLNETEFEEIINTSINDIGLEKSMQEVIFPFMRKVGVMWQIGSINPAHEHFATHKIEQKIIEATYKIPFKTKPSSKKYVLFLPPNEQHELGLLFAQYLLRKHEQQCLYLGQNLPYQTLSETVEYYQPDFVFTVLTSSSSEDKPDFVLERIKKAIGNVPLFITGGQAVGLQSTEDGFTYIIKDILSFINIISGK</sequence>
<dbReference type="Gene3D" id="1.10.1240.10">
    <property type="entry name" value="Methionine synthase domain"/>
    <property type="match status" value="1"/>
</dbReference>
<comment type="caution">
    <text evidence="6">The sequence shown here is derived from an EMBL/GenBank/DDBJ whole genome shotgun (WGS) entry which is preliminary data.</text>
</comment>